<evidence type="ECO:0000256" key="4">
    <source>
        <dbReference type="ARBA" id="ARBA00022801"/>
    </source>
</evidence>
<dbReference type="GO" id="GO:0046872">
    <property type="term" value="F:metal ion binding"/>
    <property type="evidence" value="ECO:0007669"/>
    <property type="project" value="UniProtKB-KW"/>
</dbReference>
<evidence type="ECO:0000256" key="1">
    <source>
        <dbReference type="ARBA" id="ARBA00005860"/>
    </source>
</evidence>
<keyword evidence="6 8" id="KW-0482">Metalloprotease</keyword>
<evidence type="ECO:0000256" key="5">
    <source>
        <dbReference type="ARBA" id="ARBA00022833"/>
    </source>
</evidence>
<dbReference type="Proteomes" id="UP000037510">
    <property type="component" value="Unassembled WGS sequence"/>
</dbReference>
<dbReference type="Gene3D" id="3.90.132.10">
    <property type="entry name" value="Leishmanolysin , domain 2"/>
    <property type="match status" value="1"/>
</dbReference>
<name>A0A0L7LE75_OPEBR</name>
<dbReference type="GO" id="GO:0006508">
    <property type="term" value="P:proteolysis"/>
    <property type="evidence" value="ECO:0007669"/>
    <property type="project" value="UniProtKB-KW"/>
</dbReference>
<dbReference type="GO" id="GO:0005737">
    <property type="term" value="C:cytoplasm"/>
    <property type="evidence" value="ECO:0007669"/>
    <property type="project" value="TreeGrafter"/>
</dbReference>
<keyword evidence="10" id="KW-1185">Reference proteome</keyword>
<keyword evidence="2 8" id="KW-0645">Protease</keyword>
<accession>A0A0L7LE75</accession>
<evidence type="ECO:0000256" key="7">
    <source>
        <dbReference type="ARBA" id="ARBA00039717"/>
    </source>
</evidence>
<comment type="caution">
    <text evidence="9">The sequence shown here is derived from an EMBL/GenBank/DDBJ whole genome shotgun (WGS) entry which is preliminary data.</text>
</comment>
<dbReference type="SUPFAM" id="SSF55486">
    <property type="entry name" value="Metalloproteases ('zincins'), catalytic domain"/>
    <property type="match status" value="1"/>
</dbReference>
<feature type="non-terminal residue" evidence="9">
    <location>
        <position position="315"/>
    </location>
</feature>
<dbReference type="PANTHER" id="PTHR10942:SF0">
    <property type="entry name" value="LEISHMANOLYSIN-LIKE PEPTIDASE"/>
    <property type="match status" value="1"/>
</dbReference>
<dbReference type="GO" id="GO:0007155">
    <property type="term" value="P:cell adhesion"/>
    <property type="evidence" value="ECO:0007669"/>
    <property type="project" value="InterPro"/>
</dbReference>
<feature type="non-terminal residue" evidence="9">
    <location>
        <position position="1"/>
    </location>
</feature>
<dbReference type="AlphaFoldDB" id="A0A0L7LE75"/>
<sequence length="315" mass="35038">MCGEVAVPEHHLNRGGDGAMPARADGGIRVALSARGCVRQYHNALLSPCRPIAGHANFCPGELSTKYRDLPSVLSTDWMVRGGYIERTFKMVVTPRVVQENSVFSRVSFAMMEDTGWYRADYGQAAPLDWGLGRGCQFATTSCKQWLNRNTLRTWVVSRGLRPCRALGLEPKAWLPVRDRGVQTVAQQEHAQTTVPTCRSSRGDTRTRWCEAAPAITTRTHPVGNYTYTCFHAGQVLQVRIVKKGWLHKGGVVCPPCREMCKEEFDARKEYCKPGEEPLPPNLYPNDYLKCGARATAPAAILCTAAIWWLATVLQ</sequence>
<dbReference type="EMBL" id="JTDY01001446">
    <property type="protein sequence ID" value="KOB73843.1"/>
    <property type="molecule type" value="Genomic_DNA"/>
</dbReference>
<dbReference type="GO" id="GO:0004222">
    <property type="term" value="F:metalloendopeptidase activity"/>
    <property type="evidence" value="ECO:0007669"/>
    <property type="project" value="UniProtKB-UniRule"/>
</dbReference>
<dbReference type="STRING" id="104452.A0A0L7LE75"/>
<comment type="cofactor">
    <cofactor evidence="8">
        <name>Zn(2+)</name>
        <dbReference type="ChEBI" id="CHEBI:29105"/>
    </cofactor>
    <text evidence="8">Binds 1 zinc ion per subunit.</text>
</comment>
<evidence type="ECO:0000313" key="10">
    <source>
        <dbReference type="Proteomes" id="UP000037510"/>
    </source>
</evidence>
<dbReference type="InterPro" id="IPR001577">
    <property type="entry name" value="Peptidase_M8"/>
</dbReference>
<evidence type="ECO:0000256" key="3">
    <source>
        <dbReference type="ARBA" id="ARBA00022723"/>
    </source>
</evidence>
<evidence type="ECO:0000256" key="8">
    <source>
        <dbReference type="RuleBase" id="RU366077"/>
    </source>
</evidence>
<proteinExistence type="inferred from homology"/>
<evidence type="ECO:0000256" key="2">
    <source>
        <dbReference type="ARBA" id="ARBA00022670"/>
    </source>
</evidence>
<evidence type="ECO:0000313" key="9">
    <source>
        <dbReference type="EMBL" id="KOB73843.1"/>
    </source>
</evidence>
<dbReference type="GO" id="GO:0016020">
    <property type="term" value="C:membrane"/>
    <property type="evidence" value="ECO:0007669"/>
    <property type="project" value="InterPro"/>
</dbReference>
<protein>
    <recommendedName>
        <fullName evidence="7 8">Leishmanolysin-like peptidase</fullName>
        <ecNumber evidence="8">3.4.24.-</ecNumber>
    </recommendedName>
</protein>
<dbReference type="EC" id="3.4.24.-" evidence="8"/>
<dbReference type="PANTHER" id="PTHR10942">
    <property type="entry name" value="LEISHMANOLYSIN-LIKE PEPTIDASE"/>
    <property type="match status" value="1"/>
</dbReference>
<organism evidence="9 10">
    <name type="scientific">Operophtera brumata</name>
    <name type="common">Winter moth</name>
    <name type="synonym">Phalaena brumata</name>
    <dbReference type="NCBI Taxonomy" id="104452"/>
    <lineage>
        <taxon>Eukaryota</taxon>
        <taxon>Metazoa</taxon>
        <taxon>Ecdysozoa</taxon>
        <taxon>Arthropoda</taxon>
        <taxon>Hexapoda</taxon>
        <taxon>Insecta</taxon>
        <taxon>Pterygota</taxon>
        <taxon>Neoptera</taxon>
        <taxon>Endopterygota</taxon>
        <taxon>Lepidoptera</taxon>
        <taxon>Glossata</taxon>
        <taxon>Ditrysia</taxon>
        <taxon>Geometroidea</taxon>
        <taxon>Geometridae</taxon>
        <taxon>Larentiinae</taxon>
        <taxon>Operophtera</taxon>
    </lineage>
</organism>
<dbReference type="Pfam" id="PF01457">
    <property type="entry name" value="Peptidase_M8"/>
    <property type="match status" value="1"/>
</dbReference>
<comment type="similarity">
    <text evidence="1 8">Belongs to the peptidase M8 family.</text>
</comment>
<keyword evidence="3 8" id="KW-0479">Metal-binding</keyword>
<keyword evidence="4 8" id="KW-0378">Hydrolase</keyword>
<gene>
    <name evidence="9" type="ORF">OBRU01_09975</name>
</gene>
<keyword evidence="5 8" id="KW-0862">Zinc</keyword>
<reference evidence="9 10" key="1">
    <citation type="journal article" date="2015" name="Genome Biol. Evol.">
        <title>The genome of winter moth (Operophtera brumata) provides a genomic perspective on sexual dimorphism and phenology.</title>
        <authorList>
            <person name="Derks M.F."/>
            <person name="Smit S."/>
            <person name="Salis L."/>
            <person name="Schijlen E."/>
            <person name="Bossers A."/>
            <person name="Mateman C."/>
            <person name="Pijl A.S."/>
            <person name="de Ridder D."/>
            <person name="Groenen M.A."/>
            <person name="Visser M.E."/>
            <person name="Megens H.J."/>
        </authorList>
    </citation>
    <scope>NUCLEOTIDE SEQUENCE [LARGE SCALE GENOMIC DNA]</scope>
    <source>
        <strain evidence="9">WM2013NL</strain>
        <tissue evidence="9">Head and thorax</tissue>
    </source>
</reference>
<evidence type="ECO:0000256" key="6">
    <source>
        <dbReference type="ARBA" id="ARBA00023049"/>
    </source>
</evidence>